<accession>A0A4R2NE74</accession>
<gene>
    <name evidence="1" type="ORF">EV207_1635</name>
</gene>
<keyword evidence="2" id="KW-1185">Reference proteome</keyword>
<evidence type="ECO:0000313" key="1">
    <source>
        <dbReference type="EMBL" id="TCP19480.1"/>
    </source>
</evidence>
<dbReference type="RefSeq" id="WP_132748392.1">
    <property type="nucleotide sequence ID" value="NZ_SLXK01000063.1"/>
</dbReference>
<dbReference type="AlphaFoldDB" id="A0A4R2NE74"/>
<organism evidence="1 2">
    <name type="scientific">Scopulibacillus darangshiensis</name>
    <dbReference type="NCBI Taxonomy" id="442528"/>
    <lineage>
        <taxon>Bacteria</taxon>
        <taxon>Bacillati</taxon>
        <taxon>Bacillota</taxon>
        <taxon>Bacilli</taxon>
        <taxon>Bacillales</taxon>
        <taxon>Sporolactobacillaceae</taxon>
        <taxon>Scopulibacillus</taxon>
    </lineage>
</organism>
<dbReference type="OrthoDB" id="2517369at2"/>
<sequence>MHSIKDIMLVQDLFKLTKPILKDIAADLDIDTSLNKNELVMRIYPERNRFSEETISKIENRILATKSTAVTWYRFDGGVTAEKFRRLIRENTRFFDPFNEMNPIQESDVTTSPEILMGSTALNNSGTFLRYIYKSGVRYETTPTVIRTVSKSAISTVYYDGDKGILEIRGDTRKAPDIARKVAQTLGLQIIMEPIEAPFEREMGTIADSIGGQLTEATSKPELYFEEFNEDEMNSVVNVLKALDEYMQTKDSDVLETHLQNASDSFMQGEAIVPFAALVLSGMETVGMAGSSEIRSLPLFSYLNPYLQHQGGFIKFPFTIENVEETFTIRIGITTQSVVFVSQVTEGVIDYVRSRVII</sequence>
<dbReference type="Proteomes" id="UP000295416">
    <property type="component" value="Unassembled WGS sequence"/>
</dbReference>
<dbReference type="EMBL" id="SLXK01000063">
    <property type="protein sequence ID" value="TCP19480.1"/>
    <property type="molecule type" value="Genomic_DNA"/>
</dbReference>
<name>A0A4R2NE74_9BACL</name>
<proteinExistence type="predicted"/>
<comment type="caution">
    <text evidence="1">The sequence shown here is derived from an EMBL/GenBank/DDBJ whole genome shotgun (WGS) entry which is preliminary data.</text>
</comment>
<reference evidence="1 2" key="1">
    <citation type="submission" date="2019-03" db="EMBL/GenBank/DDBJ databases">
        <title>Genomic Encyclopedia of Type Strains, Phase IV (KMG-IV): sequencing the most valuable type-strain genomes for metagenomic binning, comparative biology and taxonomic classification.</title>
        <authorList>
            <person name="Goeker M."/>
        </authorList>
    </citation>
    <scope>NUCLEOTIDE SEQUENCE [LARGE SCALE GENOMIC DNA]</scope>
    <source>
        <strain evidence="1 2">DSM 19377</strain>
    </source>
</reference>
<protein>
    <submittedName>
        <fullName evidence="1">Uncharacterized protein</fullName>
    </submittedName>
</protein>
<evidence type="ECO:0000313" key="2">
    <source>
        <dbReference type="Proteomes" id="UP000295416"/>
    </source>
</evidence>